<evidence type="ECO:0000256" key="1">
    <source>
        <dbReference type="ARBA" id="ARBA00001670"/>
    </source>
</evidence>
<dbReference type="InterPro" id="IPR005322">
    <property type="entry name" value="Peptidase_C69"/>
</dbReference>
<dbReference type="Pfam" id="PF03577">
    <property type="entry name" value="Peptidase_C69"/>
    <property type="match status" value="1"/>
</dbReference>
<evidence type="ECO:0000256" key="4">
    <source>
        <dbReference type="ARBA" id="ARBA00022801"/>
    </source>
</evidence>
<dbReference type="STRING" id="1423796.FC24_GL001062"/>
<comment type="catalytic activity">
    <reaction evidence="1">
        <text>an L-aminoacyl-L-amino acid + H2O = 2 an L-alpha-amino acid</text>
        <dbReference type="Rhea" id="RHEA:48940"/>
        <dbReference type="ChEBI" id="CHEBI:15377"/>
        <dbReference type="ChEBI" id="CHEBI:59869"/>
        <dbReference type="ChEBI" id="CHEBI:77460"/>
        <dbReference type="EC" id="3.4.13.19"/>
    </reaction>
</comment>
<dbReference type="GO" id="GO:0016805">
    <property type="term" value="F:dipeptidase activity"/>
    <property type="evidence" value="ECO:0007669"/>
    <property type="project" value="UniProtKB-KW"/>
</dbReference>
<keyword evidence="3 6" id="KW-0645">Protease</keyword>
<protein>
    <recommendedName>
        <fullName evidence="6">Dipeptidase</fullName>
        <ecNumber evidence="6">3.4.-.-</ecNumber>
    </recommendedName>
</protein>
<comment type="similarity">
    <text evidence="2 6">Belongs to the peptidase C69 family.</text>
</comment>
<dbReference type="NCBIfam" id="NF033678">
    <property type="entry name" value="C69_fam_dipept"/>
    <property type="match status" value="1"/>
</dbReference>
<dbReference type="GO" id="GO:0006508">
    <property type="term" value="P:proteolysis"/>
    <property type="evidence" value="ECO:0007669"/>
    <property type="project" value="UniProtKB-KW"/>
</dbReference>
<dbReference type="PATRIC" id="fig|1423796.3.peg.1086"/>
<dbReference type="AlphaFoldDB" id="A0A0R2DF55"/>
<evidence type="ECO:0000313" key="8">
    <source>
        <dbReference type="Proteomes" id="UP000051638"/>
    </source>
</evidence>
<dbReference type="OrthoDB" id="9764088at2"/>
<name>A0A0R2DF55_9LACO</name>
<gene>
    <name evidence="7" type="ORF">FC24_GL001062</name>
</gene>
<dbReference type="PANTHER" id="PTHR12994:SF17">
    <property type="entry name" value="LD30995P"/>
    <property type="match status" value="1"/>
</dbReference>
<dbReference type="Gene3D" id="3.60.60.10">
    <property type="entry name" value="Penicillin V Acylase, Chain A"/>
    <property type="match status" value="1"/>
</dbReference>
<dbReference type="RefSeq" id="WP_057873694.1">
    <property type="nucleotide sequence ID" value="NZ_AYYI01000027.1"/>
</dbReference>
<organism evidence="7 8">
    <name type="scientific">Loigolactobacillus rennini DSM 20253</name>
    <dbReference type="NCBI Taxonomy" id="1423796"/>
    <lineage>
        <taxon>Bacteria</taxon>
        <taxon>Bacillati</taxon>
        <taxon>Bacillota</taxon>
        <taxon>Bacilli</taxon>
        <taxon>Lactobacillales</taxon>
        <taxon>Lactobacillaceae</taxon>
        <taxon>Loigolactobacillus</taxon>
    </lineage>
</organism>
<keyword evidence="5 6" id="KW-0224">Dipeptidase</keyword>
<evidence type="ECO:0000256" key="5">
    <source>
        <dbReference type="ARBA" id="ARBA00022997"/>
    </source>
</evidence>
<dbReference type="EC" id="3.4.-.-" evidence="6"/>
<evidence type="ECO:0000313" key="7">
    <source>
        <dbReference type="EMBL" id="KRM98723.1"/>
    </source>
</evidence>
<dbReference type="InterPro" id="IPR047804">
    <property type="entry name" value="C69_dipept_A-like"/>
</dbReference>
<dbReference type="PANTHER" id="PTHR12994">
    <property type="entry name" value="SECERNIN"/>
    <property type="match status" value="1"/>
</dbReference>
<dbReference type="GO" id="GO:0070004">
    <property type="term" value="F:cysteine-type exopeptidase activity"/>
    <property type="evidence" value="ECO:0007669"/>
    <property type="project" value="InterPro"/>
</dbReference>
<reference evidence="7 8" key="1">
    <citation type="journal article" date="2015" name="Genome Announc.">
        <title>Expanding the biotechnology potential of lactobacilli through comparative genomics of 213 strains and associated genera.</title>
        <authorList>
            <person name="Sun Z."/>
            <person name="Harris H.M."/>
            <person name="McCann A."/>
            <person name="Guo C."/>
            <person name="Argimon S."/>
            <person name="Zhang W."/>
            <person name="Yang X."/>
            <person name="Jeffery I.B."/>
            <person name="Cooney J.C."/>
            <person name="Kagawa T.F."/>
            <person name="Liu W."/>
            <person name="Song Y."/>
            <person name="Salvetti E."/>
            <person name="Wrobel A."/>
            <person name="Rasinkangas P."/>
            <person name="Parkhill J."/>
            <person name="Rea M.C."/>
            <person name="O'Sullivan O."/>
            <person name="Ritari J."/>
            <person name="Douillard F.P."/>
            <person name="Paul Ross R."/>
            <person name="Yang R."/>
            <person name="Briner A.E."/>
            <person name="Felis G.E."/>
            <person name="de Vos W.M."/>
            <person name="Barrangou R."/>
            <person name="Klaenhammer T.R."/>
            <person name="Caufield P.W."/>
            <person name="Cui Y."/>
            <person name="Zhang H."/>
            <person name="O'Toole P.W."/>
        </authorList>
    </citation>
    <scope>NUCLEOTIDE SEQUENCE [LARGE SCALE GENOMIC DNA]</scope>
    <source>
        <strain evidence="7 8">DSM 20253</strain>
    </source>
</reference>
<accession>A0A0R2DF55</accession>
<keyword evidence="8" id="KW-1185">Reference proteome</keyword>
<evidence type="ECO:0000256" key="6">
    <source>
        <dbReference type="RuleBase" id="RU364089"/>
    </source>
</evidence>
<dbReference type="Proteomes" id="UP000051638">
    <property type="component" value="Unassembled WGS sequence"/>
</dbReference>
<proteinExistence type="inferred from homology"/>
<comment type="caution">
    <text evidence="7">The sequence shown here is derived from an EMBL/GenBank/DDBJ whole genome shotgun (WGS) entry which is preliminary data.</text>
</comment>
<evidence type="ECO:0000256" key="3">
    <source>
        <dbReference type="ARBA" id="ARBA00022670"/>
    </source>
</evidence>
<dbReference type="EMBL" id="AYYI01000027">
    <property type="protein sequence ID" value="KRM98723.1"/>
    <property type="molecule type" value="Genomic_DNA"/>
</dbReference>
<keyword evidence="4 6" id="KW-0378">Hydrolase</keyword>
<evidence type="ECO:0000256" key="2">
    <source>
        <dbReference type="ARBA" id="ARBA00007225"/>
    </source>
</evidence>
<sequence length="477" mass="53340">MQKQPINNLSACTSILVGKQASADGSIFIGRNEDSKAAWPKHFISHPRKTYTNAPVFQSKDTGLRLTLPVNRAKYNATPEWTTEYGLFEEDGFNEYGVAMSATESAYANTRVLAYDPLVKTGLAEEAMVTVVLPYVKTARQGVQRLGALVSKYGTAETNGILFADQQEAWYLETGSGHHWVAQRIPDDAYAVVANQLAIQVVDFNDPEQFMSSKGIRHFALSHHLWQTNTPFNFREIFGTQSEDDAIYNTPRVWYGQKLLTPSKQQQPMNQQLPFIQRADQPIQFEQIAQFLSSHYQGTPYDPVGSGNAVSKHQFRPVSLAKTQESHILQLRPELPAAIGNLHWLAMGVTAESIYVPFYAGADQTPADYQIGQQTYDPQSSYWLYKLAGVLVDSHYQRFNPLLKQVQDSTHSALLAAIATHDQQAQQQAKTSLIPFLNQANQAHATLARQNFTRLIANLITEATDLSPLNFNTDENL</sequence>